<protein>
    <submittedName>
        <fullName evidence="1">Type VI secretion system baseplate subunit TssF</fullName>
    </submittedName>
</protein>
<accession>A0A364NQ80</accession>
<dbReference type="PANTHER" id="PTHR35370">
    <property type="entry name" value="CYTOPLASMIC PROTEIN-RELATED-RELATED"/>
    <property type="match status" value="1"/>
</dbReference>
<dbReference type="OrthoDB" id="9763676at2"/>
<dbReference type="Proteomes" id="UP000250744">
    <property type="component" value="Unassembled WGS sequence"/>
</dbReference>
<dbReference type="AlphaFoldDB" id="A0A364NQ80"/>
<evidence type="ECO:0000313" key="1">
    <source>
        <dbReference type="EMBL" id="RAU19045.1"/>
    </source>
</evidence>
<organism evidence="1 2">
    <name type="scientific">Nitrincola tibetensis</name>
    <dbReference type="NCBI Taxonomy" id="2219697"/>
    <lineage>
        <taxon>Bacteria</taxon>
        <taxon>Pseudomonadati</taxon>
        <taxon>Pseudomonadota</taxon>
        <taxon>Gammaproteobacteria</taxon>
        <taxon>Oceanospirillales</taxon>
        <taxon>Oceanospirillaceae</taxon>
        <taxon>Nitrincola</taxon>
    </lineage>
</organism>
<dbReference type="Pfam" id="PF05947">
    <property type="entry name" value="T6SS_TssF"/>
    <property type="match status" value="1"/>
</dbReference>
<dbReference type="InterPro" id="IPR010272">
    <property type="entry name" value="T6SS_TssF"/>
</dbReference>
<gene>
    <name evidence="1" type="primary">vasA</name>
    <name evidence="1" type="ORF">DN062_06130</name>
</gene>
<reference evidence="1 2" key="1">
    <citation type="submission" date="2018-06" db="EMBL/GenBank/DDBJ databases">
        <title>Nitrincola tibetense sp. nov., isolated from Lake XuguoCo on Tibetan Plateau.</title>
        <authorList>
            <person name="Xing P."/>
        </authorList>
    </citation>
    <scope>NUCLEOTIDE SEQUENCE [LARGE SCALE GENOMIC DNA]</scope>
    <source>
        <strain evidence="2">xg18</strain>
    </source>
</reference>
<evidence type="ECO:0000313" key="2">
    <source>
        <dbReference type="Proteomes" id="UP000250744"/>
    </source>
</evidence>
<comment type="caution">
    <text evidence="1">The sequence shown here is derived from an EMBL/GenBank/DDBJ whole genome shotgun (WGS) entry which is preliminary data.</text>
</comment>
<proteinExistence type="predicted"/>
<dbReference type="NCBIfam" id="TIGR03359">
    <property type="entry name" value="VI_chp_6"/>
    <property type="match status" value="1"/>
</dbReference>
<dbReference type="PIRSF" id="PIRSF028304">
    <property type="entry name" value="UCP028304"/>
    <property type="match status" value="1"/>
</dbReference>
<keyword evidence="2" id="KW-1185">Reference proteome</keyword>
<dbReference type="RefSeq" id="WP_112158432.1">
    <property type="nucleotide sequence ID" value="NZ_QKRX01000003.1"/>
</dbReference>
<dbReference type="PANTHER" id="PTHR35370:SF1">
    <property type="entry name" value="TYPE VI SECRETION SYSTEM COMPONENT TSSF1"/>
    <property type="match status" value="1"/>
</dbReference>
<name>A0A364NQ80_9GAMM</name>
<dbReference type="EMBL" id="QKRX01000003">
    <property type="protein sequence ID" value="RAU19045.1"/>
    <property type="molecule type" value="Genomic_DNA"/>
</dbReference>
<sequence>MMKKELIDYYQKELHYLERVGQTFSQKYPKIAHRLQMTDQGGRDPHVERLIQATALLNARIRAKLEDDYPELTQSVFDLIYPHYLKPIPSHSVVCFDPDLETSAPVSIPRGSALDSSASEMKSCRFTTLYDVDVLPLRLCRASLQSAPFDAPQIAQLQQISGLLHLEFDLGSLDFQSLDSMPLERVRVYLNAPKHIAYPLYELLFNQVHSWVMAESEVDVRPISLDLSGIQAVGFKDEEAAWAYSEQSSPGYRLLSEFFVFPEKFLFFELDLSALRHMQLKTKRFSLFFYLKSAYDEIAPHVKASHFQLYATPIINLYSQLAENVRLTHTRTSYPVVADSRDPEAVQIYSVKTATLSSDQSAPVRLKRFFDFDASLDIDDLSRPFWHLHQETSTSESQGVELSISLHNLPLDILTKDTTLLFLDCLVTNGNCPHQLWKSGKLKELELAEIKPGIEKARTLLAFKPASFDHQKGQHWKLISHLNLNYLSLSKEGTAGRVLKEILSLYDFKNSPETRKMIDSLSVASVDMEMRRVVSASGVFFFCRGHRFHVKLDAHDFPGASAFLFCSVLDRFLALYTQINSFTQLDVSFNQHEECVYSWPPRTGDQCLI</sequence>